<dbReference type="AlphaFoldDB" id="A0A550HYX8"/>
<evidence type="ECO:0000256" key="5">
    <source>
        <dbReference type="ARBA" id="ARBA00022692"/>
    </source>
</evidence>
<dbReference type="GO" id="GO:0030158">
    <property type="term" value="F:protein xylosyltransferase activity"/>
    <property type="evidence" value="ECO:0007669"/>
    <property type="project" value="InterPro"/>
</dbReference>
<proteinExistence type="predicted"/>
<evidence type="ECO:0000256" key="2">
    <source>
        <dbReference type="ARBA" id="ARBA00004648"/>
    </source>
</evidence>
<evidence type="ECO:0000256" key="12">
    <source>
        <dbReference type="ARBA" id="ARBA00023157"/>
    </source>
</evidence>
<dbReference type="Pfam" id="PF02485">
    <property type="entry name" value="Branch"/>
    <property type="match status" value="1"/>
</dbReference>
<evidence type="ECO:0000256" key="7">
    <source>
        <dbReference type="ARBA" id="ARBA00022824"/>
    </source>
</evidence>
<keyword evidence="11" id="KW-0472">Membrane</keyword>
<name>A0A550HYX8_9FLAO</name>
<evidence type="ECO:0000256" key="11">
    <source>
        <dbReference type="ARBA" id="ARBA00023136"/>
    </source>
</evidence>
<comment type="subcellular location">
    <subcellularLocation>
        <location evidence="2">Endoplasmic reticulum membrane</location>
        <topology evidence="2">Single-pass type II membrane protein</topology>
    </subcellularLocation>
    <subcellularLocation>
        <location evidence="1">Golgi apparatus membrane</location>
        <topology evidence="1">Single-pass type II membrane protein</topology>
    </subcellularLocation>
</comment>
<evidence type="ECO:0000256" key="1">
    <source>
        <dbReference type="ARBA" id="ARBA00004323"/>
    </source>
</evidence>
<evidence type="ECO:0000313" key="15">
    <source>
        <dbReference type="EMBL" id="TRO63915.1"/>
    </source>
</evidence>
<keyword evidence="4 15" id="KW-0808">Transferase</keyword>
<evidence type="ECO:0000256" key="8">
    <source>
        <dbReference type="ARBA" id="ARBA00022968"/>
    </source>
</evidence>
<dbReference type="GO" id="GO:0015012">
    <property type="term" value="P:heparan sulfate proteoglycan biosynthetic process"/>
    <property type="evidence" value="ECO:0007669"/>
    <property type="project" value="TreeGrafter"/>
</dbReference>
<evidence type="ECO:0000313" key="16">
    <source>
        <dbReference type="Proteomes" id="UP000315131"/>
    </source>
</evidence>
<dbReference type="InterPro" id="IPR003406">
    <property type="entry name" value="Glyco_trans_14"/>
</dbReference>
<keyword evidence="6" id="KW-0479">Metal-binding</keyword>
<dbReference type="GO" id="GO:0046872">
    <property type="term" value="F:metal ion binding"/>
    <property type="evidence" value="ECO:0007669"/>
    <property type="project" value="UniProtKB-KW"/>
</dbReference>
<sequence>MSKVEINYILLAHKNPDQLQRLIERLTARYVKFYIHIDKQVDINKFKRKIPESDEIFYLRNIDRKNGTWGDLGIVKATINAMKLILNQKRNGVCILLSGQDYPLVSTAKISDFLNEHQKINFISTVSLPFKGWHKGGKDRIEKYKFNKSFKRGHFIQMPSIWEKEFYQKDTPGRINFLRKKGKFKEILKLLKKRRFPKDIKPYGGSQWFILPISTIESILLYLQQNPKYLSYHQFTLLPDEILIQSIVRKLEEEGKIRPSLTYVNWTRPHGDLPVTFKTEDFEELKSKSKNFLFARKFDTSQDHNILDLIDEHLLR</sequence>
<keyword evidence="8" id="KW-0735">Signal-anchor</keyword>
<keyword evidence="12" id="KW-1015">Disulfide bond</keyword>
<dbReference type="GO" id="GO:0016020">
    <property type="term" value="C:membrane"/>
    <property type="evidence" value="ECO:0007669"/>
    <property type="project" value="InterPro"/>
</dbReference>
<dbReference type="GO" id="GO:0050650">
    <property type="term" value="P:chondroitin sulfate proteoglycan biosynthetic process"/>
    <property type="evidence" value="ECO:0007669"/>
    <property type="project" value="TreeGrafter"/>
</dbReference>
<evidence type="ECO:0000256" key="10">
    <source>
        <dbReference type="ARBA" id="ARBA00023034"/>
    </source>
</evidence>
<dbReference type="OrthoDB" id="7943907at2"/>
<evidence type="ECO:0000256" key="3">
    <source>
        <dbReference type="ARBA" id="ARBA00022676"/>
    </source>
</evidence>
<evidence type="ECO:0000256" key="13">
    <source>
        <dbReference type="ARBA" id="ARBA00023180"/>
    </source>
</evidence>
<keyword evidence="3 15" id="KW-0328">Glycosyltransferase</keyword>
<evidence type="ECO:0000256" key="4">
    <source>
        <dbReference type="ARBA" id="ARBA00022679"/>
    </source>
</evidence>
<dbReference type="PANTHER" id="PTHR46025:SF3">
    <property type="entry name" value="XYLOSYLTRANSFERASE OXT"/>
    <property type="match status" value="1"/>
</dbReference>
<dbReference type="InterPro" id="IPR043538">
    <property type="entry name" value="XYLT"/>
</dbReference>
<keyword evidence="10" id="KW-0333">Golgi apparatus</keyword>
<evidence type="ECO:0000256" key="14">
    <source>
        <dbReference type="ARBA" id="ARBA00042865"/>
    </source>
</evidence>
<comment type="caution">
    <text evidence="15">The sequence shown here is derived from an EMBL/GenBank/DDBJ whole genome shotgun (WGS) entry which is preliminary data.</text>
</comment>
<protein>
    <recommendedName>
        <fullName evidence="14">Peptide O-xylosyltransferase</fullName>
    </recommendedName>
</protein>
<keyword evidence="13" id="KW-0325">Glycoprotein</keyword>
<dbReference type="Proteomes" id="UP000315131">
    <property type="component" value="Unassembled WGS sequence"/>
</dbReference>
<gene>
    <name evidence="15" type="ORF">FGM01_10415</name>
</gene>
<dbReference type="EMBL" id="VHSF01000003">
    <property type="protein sequence ID" value="TRO63915.1"/>
    <property type="molecule type" value="Genomic_DNA"/>
</dbReference>
<keyword evidence="7" id="KW-0256">Endoplasmic reticulum</keyword>
<evidence type="ECO:0000256" key="9">
    <source>
        <dbReference type="ARBA" id="ARBA00022989"/>
    </source>
</evidence>
<evidence type="ECO:0000256" key="6">
    <source>
        <dbReference type="ARBA" id="ARBA00022723"/>
    </source>
</evidence>
<dbReference type="PANTHER" id="PTHR46025">
    <property type="entry name" value="XYLOSYLTRANSFERASE OXT"/>
    <property type="match status" value="1"/>
</dbReference>
<organism evidence="15 16">
    <name type="scientific">Christiangramia sabulilitoris</name>
    <dbReference type="NCBI Taxonomy" id="2583991"/>
    <lineage>
        <taxon>Bacteria</taxon>
        <taxon>Pseudomonadati</taxon>
        <taxon>Bacteroidota</taxon>
        <taxon>Flavobacteriia</taxon>
        <taxon>Flavobacteriales</taxon>
        <taxon>Flavobacteriaceae</taxon>
        <taxon>Christiangramia</taxon>
    </lineage>
</organism>
<accession>A0A550HYX8</accession>
<reference evidence="15 16" key="1">
    <citation type="submission" date="2019-06" db="EMBL/GenBank/DDBJ databases">
        <title>Gramella sabulilitoris sp. nov., isolated from a marine sand.</title>
        <authorList>
            <person name="Yoon J.-H."/>
        </authorList>
    </citation>
    <scope>NUCLEOTIDE SEQUENCE [LARGE SCALE GENOMIC DNA]</scope>
    <source>
        <strain evidence="15 16">HSMS-1</strain>
    </source>
</reference>
<keyword evidence="9" id="KW-1133">Transmembrane helix</keyword>
<keyword evidence="5" id="KW-0812">Transmembrane</keyword>
<keyword evidence="16" id="KW-1185">Reference proteome</keyword>